<evidence type="ECO:0000313" key="3">
    <source>
        <dbReference type="Proteomes" id="UP000184092"/>
    </source>
</evidence>
<dbReference type="RefSeq" id="WP_073209714.1">
    <property type="nucleotide sequence ID" value="NZ_FRCL01000009.1"/>
</dbReference>
<dbReference type="EMBL" id="FRCL01000009">
    <property type="protein sequence ID" value="SHM95902.1"/>
    <property type="molecule type" value="Genomic_DNA"/>
</dbReference>
<keyword evidence="3" id="KW-1185">Reference proteome</keyword>
<reference evidence="3" key="1">
    <citation type="submission" date="2016-11" db="EMBL/GenBank/DDBJ databases">
        <authorList>
            <person name="Varghese N."/>
            <person name="Submissions S."/>
        </authorList>
    </citation>
    <scope>NUCLEOTIDE SEQUENCE [LARGE SCALE GENOMIC DNA]</scope>
    <source>
        <strain evidence="3">CGMCC 1.2749</strain>
    </source>
</reference>
<accession>A0A1M7MZ11</accession>
<evidence type="ECO:0000259" key="1">
    <source>
        <dbReference type="Pfam" id="PF24793"/>
    </source>
</evidence>
<evidence type="ECO:0000313" key="2">
    <source>
        <dbReference type="EMBL" id="SHM95902.1"/>
    </source>
</evidence>
<dbReference type="Proteomes" id="UP000184092">
    <property type="component" value="Unassembled WGS sequence"/>
</dbReference>
<dbReference type="InterPro" id="IPR023296">
    <property type="entry name" value="Glyco_hydro_beta-prop_sf"/>
</dbReference>
<dbReference type="InterPro" id="IPR056442">
    <property type="entry name" value="GINT1_N"/>
</dbReference>
<protein>
    <recommendedName>
        <fullName evidence="1">Glucosamine inositolphosphorylceramide transferase 1 N-terminal domain-containing protein</fullName>
    </recommendedName>
</protein>
<dbReference type="AlphaFoldDB" id="A0A1M7MZ11"/>
<dbReference type="Pfam" id="PF24793">
    <property type="entry name" value="GINT1_N"/>
    <property type="match status" value="1"/>
</dbReference>
<dbReference type="STRING" id="178356.SAMN05216269_109103"/>
<dbReference type="SUPFAM" id="SSF75005">
    <property type="entry name" value="Arabinanase/levansucrase/invertase"/>
    <property type="match status" value="1"/>
</dbReference>
<name>A0A1M7MZ11_9FLAO</name>
<sequence>MKKHYLFGFLFFVVALLAIINYRTPFFQQEGGGWSIGYGESVGYPERIDVSKNSIYSIEKLKAKNDSTVFLADPFFVKEKGIFYLFFEHKKMKSNADVGLMTSTDGKKYQYRGTVLTQKFHLSYPQVFKYKNTFYMVPESKQANMVLLYKAYHFPFDWRICDTLIANVALVDPSIYLSDSLNILVATDYEKNMYLYQADSLFGKWKLHKKQTIALIGTEARAGGRFFVDKKGLVLPVQNCTKGYGYGLSLYRFSFHGGSYDVKRENPFYLMANKNIAAFNAGMHHLDVQRIDANHYYYVYDGNRLKSTTKHLNIRGPLKMSYLDFKSWILKK</sequence>
<dbReference type="Gene3D" id="2.115.10.20">
    <property type="entry name" value="Glycosyl hydrolase domain, family 43"/>
    <property type="match status" value="1"/>
</dbReference>
<dbReference type="OrthoDB" id="3771157at2"/>
<proteinExistence type="predicted"/>
<organism evidence="2 3">
    <name type="scientific">Flavobacterium xinjiangense</name>
    <dbReference type="NCBI Taxonomy" id="178356"/>
    <lineage>
        <taxon>Bacteria</taxon>
        <taxon>Pseudomonadati</taxon>
        <taxon>Bacteroidota</taxon>
        <taxon>Flavobacteriia</taxon>
        <taxon>Flavobacteriales</taxon>
        <taxon>Flavobacteriaceae</taxon>
        <taxon>Flavobacterium</taxon>
    </lineage>
</organism>
<gene>
    <name evidence="2" type="ORF">SAMN05216269_109103</name>
</gene>
<feature type="domain" description="Glucosamine inositolphosphorylceramide transferase 1 N-terminal" evidence="1">
    <location>
        <begin position="53"/>
        <end position="302"/>
    </location>
</feature>